<evidence type="ECO:0000256" key="1">
    <source>
        <dbReference type="SAM" id="MobiDB-lite"/>
    </source>
</evidence>
<accession>A0A6V6Y6K2</accession>
<protein>
    <recommendedName>
        <fullName evidence="3">DUF4300 domain-containing protein</fullName>
    </recommendedName>
</protein>
<gene>
    <name evidence="4" type="ORF">PEPNEM18_01443</name>
</gene>
<evidence type="ECO:0000313" key="5">
    <source>
        <dbReference type="Proteomes" id="UP000586454"/>
    </source>
</evidence>
<evidence type="ECO:0000256" key="2">
    <source>
        <dbReference type="SAM" id="SignalP"/>
    </source>
</evidence>
<reference evidence="4 5" key="1">
    <citation type="submission" date="2020-06" db="EMBL/GenBank/DDBJ databases">
        <authorList>
            <person name="Criscuolo A."/>
        </authorList>
    </citation>
    <scope>NUCLEOTIDE SEQUENCE [LARGE SCALE GENOMIC DNA]</scope>
    <source>
        <strain evidence="4">1804121828</strain>
    </source>
</reference>
<evidence type="ECO:0000259" key="3">
    <source>
        <dbReference type="Pfam" id="PF14133"/>
    </source>
</evidence>
<dbReference type="Proteomes" id="UP000586454">
    <property type="component" value="Unassembled WGS sequence"/>
</dbReference>
<name>A0A6V6Y6K2_9FIRM</name>
<proteinExistence type="predicted"/>
<comment type="caution">
    <text evidence="4">The sequence shown here is derived from an EMBL/GenBank/DDBJ whole genome shotgun (WGS) entry which is preliminary data.</text>
</comment>
<organism evidence="4 5">
    <name type="scientific">Aedoeadaptatus nemausensis</name>
    <dbReference type="NCBI Taxonomy" id="2582829"/>
    <lineage>
        <taxon>Bacteria</taxon>
        <taxon>Bacillati</taxon>
        <taxon>Bacillota</taxon>
        <taxon>Tissierellia</taxon>
        <taxon>Tissierellales</taxon>
        <taxon>Peptoniphilaceae</taxon>
        <taxon>Aedoeadaptatus</taxon>
    </lineage>
</organism>
<feature type="chain" id="PRO_5027980327" description="DUF4300 domain-containing protein" evidence="2">
    <location>
        <begin position="23"/>
        <end position="320"/>
    </location>
</feature>
<dbReference type="RefSeq" id="WP_180500650.1">
    <property type="nucleotide sequence ID" value="NZ_CAIJCS010000026.1"/>
</dbReference>
<keyword evidence="5" id="KW-1185">Reference proteome</keyword>
<sequence length="320" mass="36444">MKLKHILIALAVLAMIIVACGAAPRTNSGKGVRRSVTASAGKGKMQKRNRRYRRRLCRRRIKTANKKQTLPEKQAENLPISNMLSAEDKEYVETRLKSALNPENVDRLMKLAEDYNRSAAAYLTADFTKKAAPTYDVGKITEAQSKGKREYPDTNCRITSYLLLKNNMEVSDKTEEDGELLFMDREALNRSNILNEKEMADFMRLFSRVKTGASKDPAEQGKVMASFLSKMRFPKNAAMMSVVLHDNLDGNYLFIGHVGILVKDGDGYLFVEKISFEEPYQAVKFKTKEACYRYLKNKFKDYTDPQVAPPFIMENDRYVG</sequence>
<dbReference type="InterPro" id="IPR025389">
    <property type="entry name" value="DUF4300"/>
</dbReference>
<dbReference type="EMBL" id="CAIJCS010000026">
    <property type="protein sequence ID" value="CAC9935166.1"/>
    <property type="molecule type" value="Genomic_DNA"/>
</dbReference>
<feature type="domain" description="DUF4300" evidence="3">
    <location>
        <begin position="80"/>
        <end position="318"/>
    </location>
</feature>
<evidence type="ECO:0000313" key="4">
    <source>
        <dbReference type="EMBL" id="CAC9935166.1"/>
    </source>
</evidence>
<dbReference type="PROSITE" id="PS51257">
    <property type="entry name" value="PROKAR_LIPOPROTEIN"/>
    <property type="match status" value="1"/>
</dbReference>
<dbReference type="Pfam" id="PF14133">
    <property type="entry name" value="DUF4300"/>
    <property type="match status" value="1"/>
</dbReference>
<feature type="region of interest" description="Disordered" evidence="1">
    <location>
        <begin position="25"/>
        <end position="50"/>
    </location>
</feature>
<dbReference type="AlphaFoldDB" id="A0A6V6Y6K2"/>
<feature type="signal peptide" evidence="2">
    <location>
        <begin position="1"/>
        <end position="22"/>
    </location>
</feature>
<keyword evidence="2" id="KW-0732">Signal</keyword>